<comment type="similarity">
    <text evidence="3">Belongs to the protein kinase superfamily. STE Ser/Thr protein kinase family.</text>
</comment>
<dbReference type="EMBL" id="ADBJ01000042">
    <property type="protein sequence ID" value="EFA77489.1"/>
    <property type="molecule type" value="Genomic_DNA"/>
</dbReference>
<dbReference type="InterPro" id="IPR000719">
    <property type="entry name" value="Prot_kinase_dom"/>
</dbReference>
<keyword evidence="7" id="KW-1185">Reference proteome</keyword>
<dbReference type="Pfam" id="PF05725">
    <property type="entry name" value="FNIP"/>
    <property type="match status" value="7"/>
</dbReference>
<dbReference type="GeneID" id="31367558"/>
<feature type="region of interest" description="Disordered" evidence="4">
    <location>
        <begin position="1388"/>
        <end position="1439"/>
    </location>
</feature>
<feature type="domain" description="Protein kinase" evidence="5">
    <location>
        <begin position="112"/>
        <end position="413"/>
    </location>
</feature>
<dbReference type="InterPro" id="IPR011009">
    <property type="entry name" value="Kinase-like_dom_sf"/>
</dbReference>
<dbReference type="Pfam" id="PF17863">
    <property type="entry name" value="AAA_lid_2"/>
    <property type="match status" value="1"/>
</dbReference>
<accession>D3BLN8</accession>
<dbReference type="InterPro" id="IPR051251">
    <property type="entry name" value="STK_FNIP-Repeat"/>
</dbReference>
<dbReference type="GO" id="GO:0004672">
    <property type="term" value="F:protein kinase activity"/>
    <property type="evidence" value="ECO:0007669"/>
    <property type="project" value="InterPro"/>
</dbReference>
<evidence type="ECO:0000256" key="3">
    <source>
        <dbReference type="ARBA" id="ARBA00025754"/>
    </source>
</evidence>
<dbReference type="GO" id="GO:0005524">
    <property type="term" value="F:ATP binding"/>
    <property type="evidence" value="ECO:0007669"/>
    <property type="project" value="InterPro"/>
</dbReference>
<comment type="caution">
    <text evidence="6">The sequence shown here is derived from an EMBL/GenBank/DDBJ whole genome shotgun (WGS) entry which is preliminary data.</text>
</comment>
<protein>
    <recommendedName>
        <fullName evidence="1">magnesium chelatase</fullName>
        <ecNumber evidence="1">6.6.1.1</ecNumber>
    </recommendedName>
</protein>
<dbReference type="GO" id="GO:0016851">
    <property type="term" value="F:magnesium chelatase activity"/>
    <property type="evidence" value="ECO:0007669"/>
    <property type="project" value="UniProtKB-EC"/>
</dbReference>
<dbReference type="PANTHER" id="PTHR32134">
    <property type="entry name" value="FNIP REPEAT-CONTAINING PROTEIN"/>
    <property type="match status" value="1"/>
</dbReference>
<dbReference type="STRING" id="670386.D3BLN8"/>
<dbReference type="Proteomes" id="UP000001396">
    <property type="component" value="Unassembled WGS sequence"/>
</dbReference>
<evidence type="ECO:0000313" key="6">
    <source>
        <dbReference type="EMBL" id="EFA77489.1"/>
    </source>
</evidence>
<organism evidence="6 7">
    <name type="scientific">Heterostelium pallidum (strain ATCC 26659 / Pp 5 / PN500)</name>
    <name type="common">Cellular slime mold</name>
    <name type="synonym">Polysphondylium pallidum</name>
    <dbReference type="NCBI Taxonomy" id="670386"/>
    <lineage>
        <taxon>Eukaryota</taxon>
        <taxon>Amoebozoa</taxon>
        <taxon>Evosea</taxon>
        <taxon>Eumycetozoa</taxon>
        <taxon>Dictyostelia</taxon>
        <taxon>Acytosteliales</taxon>
        <taxon>Acytosteliaceae</taxon>
        <taxon>Heterostelium</taxon>
    </lineage>
</organism>
<dbReference type="InParanoid" id="D3BLN8"/>
<feature type="region of interest" description="Disordered" evidence="4">
    <location>
        <begin position="1124"/>
        <end position="1186"/>
    </location>
</feature>
<dbReference type="InterPro" id="IPR027417">
    <property type="entry name" value="P-loop_NTPase"/>
</dbReference>
<feature type="compositionally biased region" description="Basic and acidic residues" evidence="4">
    <location>
        <begin position="1390"/>
        <end position="1399"/>
    </location>
</feature>
<dbReference type="SUPFAM" id="SSF56112">
    <property type="entry name" value="Protein kinase-like (PK-like)"/>
    <property type="match status" value="1"/>
</dbReference>
<evidence type="ECO:0000313" key="7">
    <source>
        <dbReference type="Proteomes" id="UP000001396"/>
    </source>
</evidence>
<proteinExistence type="inferred from homology"/>
<dbReference type="Gene3D" id="1.10.8.80">
    <property type="entry name" value="Magnesium chelatase subunit I, C-Terminal domain"/>
    <property type="match status" value="1"/>
</dbReference>
<sequence length="1513" mass="171395">MNIDLIDKTINGRNVLKIILDWFDRFIVLIYNHSKDKDNEQHRNIILIRFISRNENEIVIPDTVDTQYQLIIIRKKYTRMFIYTKSLNKSQSYTITPIEIIPNTNKHNLDYFQQTHVIKKKRYHSISRFPNSNAINDVYLVGGTDQRLVRSFFKINYKDNQKSYERAENEIKAMKLLKDNPRFVQLVDYHHDKDNQIFHIITKYCDGGDLSQKYQHLTDQNETFQESDISSYISQLFNILLDLDKHGIVHCDIKPSNIFIDDNYNSTLMLGDFGCCKFIDKSNIAEYQDTKQYLLETNDYNMKCIDHEISYPSIFEMNTLINATRGSPGYISPEAMNRQYAQSCDIFSIGSTILKLLCCHQDDRNNHDLFKSNSEIIISHSRYSKQLIDFIHRLLDRSPKNRESLNQLLNQYIETVTNNHSITFNLDTTFQNTSVYVTDIKFGDKFNQPLKSNSLPPNLTSLSFGNKFDQPLIDVPPYSFKKLILHRFFNQIRPKGVLPESLKSLVFGKEFNQKLSVGVLPESLELLVFGNEFNQILSVVGVLPKSLESLEFGYKFNQILSVGVLPKSLKSLVFGVVFNQILSVGVLPESLESLVFGYGFNQKLSVGVLPESLKSLVFGGFNQILSVGVLPESLESLVFGGALNQILSVGVLPESLKSLVFGVEFNQILSVGVLPESLESLVFGNEFNQILSVGVLPKSLKSLEFGWEFNQILSVGVLPESLESLTMMRYAHRMERGVLPQQIKEICCNFNQPLDIGVLPSSLQRIDILDLRRKSNEVQILKLIQPLIIGIYDKDVMQRIPSNIKTIKITVGSKTTIFEAFILTNSHESLQFIQEFNPEYYSTQIKYSSFNSSINQISGEYIFGLILTDKSYLNSNLIDIYPSSPNKSDLINEYIIYIYRMKSAIKRNFLKFTGRLGFNRGQISGNNVPDEPEVIGPDLPKENLPKEPVEFERDEFDHRIQLFRSYLVSLSLTAVKDEINNETTTTTNNNNNISNSASNTSIVKSNSASNSSFNLSNIYIPNDLIHAIFCTLISNSNMLIDTSHINNNNNNNNRIYHRQPIEKQSNCSILSKAIPIMSGLSCAYISCTNTTTPEELVQQLFLQIPSDAATTAALMLKNNKRLNNINNSNNSNNYNCGSNNSSNNNLEQSLSLTKSLETPPLTRSRNESVGSSSSQQNQNSANTRQRTEANYKMVDILLVDDIDIAPMPTRYTLLQMMTYRKVAFKGITYNTPSSLSIIATASSLSNPNIISPTIEPLSPLMLDCFFINIRLYEQLRLPQIKLETDPLISTPESHYIVTPSRLHNLRQLLPKIYITHDIEQYMRTIIVNLRNHPLVTFGPSPRATPTLTSASKIVGMLSGQKFVTPTHILMIAAQVLNHRIFLSNPFPLEHQQHSPRDDDPLQNSPSGSPNSGTPSINVNNDSNASYHNDPFSSSSSIPTSMKIQKPTLSILSQATLLPPPPISIVDTSADLNIKSSVELSQMKRSTLSNQEFERDFDSFSVIKIILENLAPPL</sequence>
<feature type="compositionally biased region" description="Low complexity" evidence="4">
    <location>
        <begin position="1167"/>
        <end position="1184"/>
    </location>
</feature>
<feature type="compositionally biased region" description="Low complexity" evidence="4">
    <location>
        <begin position="1124"/>
        <end position="1152"/>
    </location>
</feature>
<dbReference type="RefSeq" id="XP_020429617.1">
    <property type="nucleotide sequence ID" value="XM_020582836.1"/>
</dbReference>
<feature type="compositionally biased region" description="Low complexity" evidence="4">
    <location>
        <begin position="1403"/>
        <end position="1415"/>
    </location>
</feature>
<dbReference type="InterPro" id="IPR008615">
    <property type="entry name" value="FNIP"/>
</dbReference>
<comment type="pathway">
    <text evidence="2">Porphyrin-containing compound metabolism.</text>
</comment>
<dbReference type="PROSITE" id="PS00108">
    <property type="entry name" value="PROTEIN_KINASE_ST"/>
    <property type="match status" value="1"/>
</dbReference>
<dbReference type="SUPFAM" id="SSF52540">
    <property type="entry name" value="P-loop containing nucleoside triphosphate hydrolases"/>
    <property type="match status" value="1"/>
</dbReference>
<dbReference type="EC" id="6.6.1.1" evidence="1"/>
<dbReference type="Pfam" id="PF00069">
    <property type="entry name" value="Pkinase"/>
    <property type="match status" value="1"/>
</dbReference>
<gene>
    <name evidence="6" type="ORF">PPL_12091</name>
</gene>
<reference evidence="6 7" key="1">
    <citation type="journal article" date="2011" name="Genome Res.">
        <title>Phylogeny-wide analysis of social amoeba genomes highlights ancient origins for complex intercellular communication.</title>
        <authorList>
            <person name="Heidel A.J."/>
            <person name="Lawal H.M."/>
            <person name="Felder M."/>
            <person name="Schilde C."/>
            <person name="Helps N.R."/>
            <person name="Tunggal B."/>
            <person name="Rivero F."/>
            <person name="John U."/>
            <person name="Schleicher M."/>
            <person name="Eichinger L."/>
            <person name="Platzer M."/>
            <person name="Noegel A.A."/>
            <person name="Schaap P."/>
            <person name="Gloeckner G."/>
        </authorList>
    </citation>
    <scope>NUCLEOTIDE SEQUENCE [LARGE SCALE GENOMIC DNA]</scope>
    <source>
        <strain evidence="7">ATCC 26659 / Pp 5 / PN500</strain>
    </source>
</reference>
<name>D3BLN8_HETP5</name>
<evidence type="ECO:0000256" key="1">
    <source>
        <dbReference type="ARBA" id="ARBA00012825"/>
    </source>
</evidence>
<evidence type="ECO:0000256" key="4">
    <source>
        <dbReference type="SAM" id="MobiDB-lite"/>
    </source>
</evidence>
<evidence type="ECO:0000256" key="2">
    <source>
        <dbReference type="ARBA" id="ARBA00023444"/>
    </source>
</evidence>
<dbReference type="Gene3D" id="1.10.510.10">
    <property type="entry name" value="Transferase(Phosphotransferase) domain 1"/>
    <property type="match status" value="1"/>
</dbReference>
<dbReference type="SMART" id="SM00220">
    <property type="entry name" value="S_TKc"/>
    <property type="match status" value="1"/>
</dbReference>
<dbReference type="InterPro" id="IPR041628">
    <property type="entry name" value="ChlI/MoxR_AAA_lid"/>
</dbReference>
<dbReference type="SUPFAM" id="SSF52058">
    <property type="entry name" value="L domain-like"/>
    <property type="match status" value="1"/>
</dbReference>
<feature type="compositionally biased region" description="Polar residues" evidence="4">
    <location>
        <begin position="1416"/>
        <end position="1426"/>
    </location>
</feature>
<dbReference type="InterPro" id="IPR008271">
    <property type="entry name" value="Ser/Thr_kinase_AS"/>
</dbReference>
<evidence type="ECO:0000259" key="5">
    <source>
        <dbReference type="PROSITE" id="PS50011"/>
    </source>
</evidence>
<dbReference type="PROSITE" id="PS50011">
    <property type="entry name" value="PROTEIN_KINASE_DOM"/>
    <property type="match status" value="1"/>
</dbReference>
<dbReference type="PANTHER" id="PTHR32134:SF169">
    <property type="entry name" value="FNIP REPEAT-CONTAINING PROTEIN-RELATED"/>
    <property type="match status" value="1"/>
</dbReference>